<proteinExistence type="predicted"/>
<accession>A0A816RPZ8</accession>
<dbReference type="Proteomes" id="UP001295469">
    <property type="component" value="Chromosome C01"/>
</dbReference>
<gene>
    <name evidence="1" type="ORF">DARMORV10_C01P47800.1</name>
</gene>
<organism evidence="1">
    <name type="scientific">Brassica napus</name>
    <name type="common">Rape</name>
    <dbReference type="NCBI Taxonomy" id="3708"/>
    <lineage>
        <taxon>Eukaryota</taxon>
        <taxon>Viridiplantae</taxon>
        <taxon>Streptophyta</taxon>
        <taxon>Embryophyta</taxon>
        <taxon>Tracheophyta</taxon>
        <taxon>Spermatophyta</taxon>
        <taxon>Magnoliopsida</taxon>
        <taxon>eudicotyledons</taxon>
        <taxon>Gunneridae</taxon>
        <taxon>Pentapetalae</taxon>
        <taxon>rosids</taxon>
        <taxon>malvids</taxon>
        <taxon>Brassicales</taxon>
        <taxon>Brassicaceae</taxon>
        <taxon>Brassiceae</taxon>
        <taxon>Brassica</taxon>
    </lineage>
</organism>
<dbReference type="EMBL" id="HG994365">
    <property type="protein sequence ID" value="CAF2078410.1"/>
    <property type="molecule type" value="Genomic_DNA"/>
</dbReference>
<protein>
    <submittedName>
        <fullName evidence="1">(rape) hypothetical protein</fullName>
    </submittedName>
</protein>
<reference evidence="1" key="1">
    <citation type="submission" date="2021-01" db="EMBL/GenBank/DDBJ databases">
        <authorList>
            <consortium name="Genoscope - CEA"/>
            <person name="William W."/>
        </authorList>
    </citation>
    <scope>NUCLEOTIDE SEQUENCE</scope>
</reference>
<evidence type="ECO:0000313" key="1">
    <source>
        <dbReference type="EMBL" id="CAF2078410.1"/>
    </source>
</evidence>
<name>A0A816RPZ8_BRANA</name>
<dbReference type="AlphaFoldDB" id="A0A816RPZ8"/>
<sequence length="97" mass="11466">MTTRSVLLDIDKPKETNQIDIFLISFFFILLDFFKCMYKESNEARDKVSILDFVRKRKKQQKQRFLRDGLKKLTLKSANVIKGGPMAHRVKSGERRN</sequence>